<organism evidence="2 3">
    <name type="scientific">Streptomyces chattanoogensis</name>
    <dbReference type="NCBI Taxonomy" id="66876"/>
    <lineage>
        <taxon>Bacteria</taxon>
        <taxon>Bacillati</taxon>
        <taxon>Actinomycetota</taxon>
        <taxon>Actinomycetes</taxon>
        <taxon>Kitasatosporales</taxon>
        <taxon>Streptomycetaceae</taxon>
        <taxon>Streptomyces</taxon>
    </lineage>
</organism>
<accession>A0A0N0XRM1</accession>
<evidence type="ECO:0000313" key="3">
    <source>
        <dbReference type="Proteomes" id="UP000037982"/>
    </source>
</evidence>
<gene>
    <name evidence="2" type="ORF">ADL29_31925</name>
</gene>
<reference evidence="3" key="1">
    <citation type="submission" date="2015-07" db="EMBL/GenBank/DDBJ databases">
        <authorList>
            <person name="Ju K.-S."/>
            <person name="Doroghazi J.R."/>
            <person name="Metcalf W.W."/>
        </authorList>
    </citation>
    <scope>NUCLEOTIDE SEQUENCE [LARGE SCALE GENOMIC DNA]</scope>
    <source>
        <strain evidence="3">NRRL ISP-5002</strain>
    </source>
</reference>
<dbReference type="PATRIC" id="fig|66876.3.peg.7036"/>
<evidence type="ECO:0000313" key="2">
    <source>
        <dbReference type="EMBL" id="KPC59946.1"/>
    </source>
</evidence>
<name>A0A0N0XRM1_9ACTN</name>
<comment type="caution">
    <text evidence="2">The sequence shown here is derived from an EMBL/GenBank/DDBJ whole genome shotgun (WGS) entry which is preliminary data.</text>
</comment>
<dbReference type="AlphaFoldDB" id="A0A0N0XRM1"/>
<dbReference type="Proteomes" id="UP000037982">
    <property type="component" value="Unassembled WGS sequence"/>
</dbReference>
<feature type="region of interest" description="Disordered" evidence="1">
    <location>
        <begin position="163"/>
        <end position="191"/>
    </location>
</feature>
<evidence type="ECO:0000256" key="1">
    <source>
        <dbReference type="SAM" id="MobiDB-lite"/>
    </source>
</evidence>
<dbReference type="EMBL" id="LGKG01000169">
    <property type="protein sequence ID" value="KPC59946.1"/>
    <property type="molecule type" value="Genomic_DNA"/>
</dbReference>
<sequence>MPEPRGRSAYVLEKTYYGQMDWSLFFVYSEREHIRALLQDMYVDGPDDDARQGQTDSHFGGESADLWLIEHGRRTGHVDLRPFLRDADPAEGAGNAVVIDRAGFEAAVPAALEGVPLQRGETLHLVDPEGDFRGTAAELPALYPHNPVQYGMQVWVEGLLSDEPAGYLTDPDPGPEAAPNGLAGPGPSERP</sequence>
<proteinExistence type="predicted"/>
<protein>
    <submittedName>
        <fullName evidence="2">Uncharacterized protein</fullName>
    </submittedName>
</protein>
<keyword evidence="3" id="KW-1185">Reference proteome</keyword>